<accession>A0A2M6W2L0</accession>
<sequence length="358" mass="39730">MRIVLPLTLLLFLGIGCHTPLGISDTNTSPLSVVDRVMSGEDTPPVIRYDFSVLDPTFRFSAILPEGAMATYVPEIESIHVTNPSQTDSSLFFIRTFRANNFLTLSTVSILDQEKTTIHNHAATRYHIEKKPGIPNFPSQPAWRNNEHRLIDIRFSEQNPSWFYVFAYNPAVDETIFDSFIASLEFHNDPASFVPPLLTFEKRVTKKPFGIFIDPATSPVQPEKFSGYHTAVDFETFSDEEDTPVGVNTFCGGEITTIEQVTGYGGLVTQRCILEHTPLSILYGHVDIASVSSTVGTYLPPGTPFAVLGDGFTEQTGGERKHLHLGMYAGSGRDIRGYVASKDALQAWRDPLLLLQPQ</sequence>
<dbReference type="Gene3D" id="2.70.70.10">
    <property type="entry name" value="Glucose Permease (Domain IIA)"/>
    <property type="match status" value="1"/>
</dbReference>
<dbReference type="EMBL" id="PFBZ01000016">
    <property type="protein sequence ID" value="PIT86950.1"/>
    <property type="molecule type" value="Genomic_DNA"/>
</dbReference>
<evidence type="ECO:0000313" key="1">
    <source>
        <dbReference type="EMBL" id="PIT86950.1"/>
    </source>
</evidence>
<dbReference type="AlphaFoldDB" id="A0A2M6W2L0"/>
<reference evidence="2" key="1">
    <citation type="submission" date="2017-09" db="EMBL/GenBank/DDBJ databases">
        <title>Depth-based differentiation of microbial function through sediment-hosted aquifers and enrichment of novel symbionts in the deep terrestrial subsurface.</title>
        <authorList>
            <person name="Probst A.J."/>
            <person name="Ladd B."/>
            <person name="Jarett J.K."/>
            <person name="Geller-Mcgrath D.E."/>
            <person name="Sieber C.M.K."/>
            <person name="Emerson J.B."/>
            <person name="Anantharaman K."/>
            <person name="Thomas B.C."/>
            <person name="Malmstrom R."/>
            <person name="Stieglmeier M."/>
            <person name="Klingl A."/>
            <person name="Woyke T."/>
            <person name="Ryan C.M."/>
            <person name="Banfield J.F."/>
        </authorList>
    </citation>
    <scope>NUCLEOTIDE SEQUENCE [LARGE SCALE GENOMIC DNA]</scope>
</reference>
<organism evidence="1 2">
    <name type="scientific">Candidatus Magasanikbacteria bacterium CG10_big_fil_rev_8_21_14_0_10_43_6</name>
    <dbReference type="NCBI Taxonomy" id="1974650"/>
    <lineage>
        <taxon>Bacteria</taxon>
        <taxon>Candidatus Magasanikiibacteriota</taxon>
    </lineage>
</organism>
<dbReference type="InterPro" id="IPR011055">
    <property type="entry name" value="Dup_hybrid_motif"/>
</dbReference>
<dbReference type="Proteomes" id="UP000229362">
    <property type="component" value="Unassembled WGS sequence"/>
</dbReference>
<dbReference type="PROSITE" id="PS51257">
    <property type="entry name" value="PROKAR_LIPOPROTEIN"/>
    <property type="match status" value="1"/>
</dbReference>
<proteinExistence type="predicted"/>
<evidence type="ECO:0000313" key="2">
    <source>
        <dbReference type="Proteomes" id="UP000229362"/>
    </source>
</evidence>
<name>A0A2M6W2L0_9BACT</name>
<protein>
    <recommendedName>
        <fullName evidence="3">Peptidase M23 domain-containing protein</fullName>
    </recommendedName>
</protein>
<gene>
    <name evidence="1" type="ORF">COU33_00350</name>
</gene>
<comment type="caution">
    <text evidence="1">The sequence shown here is derived from an EMBL/GenBank/DDBJ whole genome shotgun (WGS) entry which is preliminary data.</text>
</comment>
<evidence type="ECO:0008006" key="3">
    <source>
        <dbReference type="Google" id="ProtNLM"/>
    </source>
</evidence>